<evidence type="ECO:0000256" key="1">
    <source>
        <dbReference type="SAM" id="MobiDB-lite"/>
    </source>
</evidence>
<dbReference type="SUPFAM" id="SSF54427">
    <property type="entry name" value="NTF2-like"/>
    <property type="match status" value="1"/>
</dbReference>
<feature type="compositionally biased region" description="Basic and acidic residues" evidence="1">
    <location>
        <begin position="8"/>
        <end position="18"/>
    </location>
</feature>
<name>M5PZU8_DESAF</name>
<comment type="caution">
    <text evidence="2">The sequence shown here is derived from an EMBL/GenBank/DDBJ whole genome shotgun (WGS) entry which is preliminary data.</text>
</comment>
<dbReference type="Gene3D" id="3.10.450.50">
    <property type="match status" value="1"/>
</dbReference>
<dbReference type="Pfam" id="PF12893">
    <property type="entry name" value="Lumazine_bd_2"/>
    <property type="match status" value="1"/>
</dbReference>
<dbReference type="Proteomes" id="UP000011922">
    <property type="component" value="Unassembled WGS sequence"/>
</dbReference>
<accession>M5PZU8</accession>
<feature type="region of interest" description="Disordered" evidence="1">
    <location>
        <begin position="1"/>
        <end position="38"/>
    </location>
</feature>
<evidence type="ECO:0000313" key="3">
    <source>
        <dbReference type="Proteomes" id="UP000011922"/>
    </source>
</evidence>
<protein>
    <submittedName>
        <fullName evidence="2">Putative lumazine-binding protein</fullName>
    </submittedName>
</protein>
<organism evidence="2 3">
    <name type="scientific">Desulfocurvibacter africanus PCS</name>
    <dbReference type="NCBI Taxonomy" id="1262666"/>
    <lineage>
        <taxon>Bacteria</taxon>
        <taxon>Pseudomonadati</taxon>
        <taxon>Thermodesulfobacteriota</taxon>
        <taxon>Desulfovibrionia</taxon>
        <taxon>Desulfovibrionales</taxon>
        <taxon>Desulfovibrionaceae</taxon>
        <taxon>Desulfocurvibacter</taxon>
    </lineage>
</organism>
<dbReference type="AlphaFoldDB" id="M5PZU8"/>
<sequence>MASLPGRETPEAGVKRDGYAANPSLKNQKEDSMNQTPTPVSEYAAIDRTIQHYIDGARTGSGQTMAHAFHADATIFGYIGSDLFAGPIQKLFEWNDANGPSSDLAARITSLDVVGTTAVARLEIENWTGHRFTDFFTLLKVEGDWKITNKVFHLHA</sequence>
<dbReference type="InterPro" id="IPR032710">
    <property type="entry name" value="NTF2-like_dom_sf"/>
</dbReference>
<dbReference type="InterPro" id="IPR039437">
    <property type="entry name" value="FrzH/put_lumazine-bd"/>
</dbReference>
<gene>
    <name evidence="2" type="ORF">PCS_03103</name>
</gene>
<dbReference type="EMBL" id="AOSV01000032">
    <property type="protein sequence ID" value="EMG36161.1"/>
    <property type="molecule type" value="Genomic_DNA"/>
</dbReference>
<reference evidence="2 3" key="1">
    <citation type="journal article" date="2013" name="Genome Announc.">
        <title>Draft Genome Sequence for Desulfovibrio africanus Strain PCS.</title>
        <authorList>
            <person name="Brown S.D."/>
            <person name="Utturkar S.M."/>
            <person name="Arkin A.P."/>
            <person name="Deutschbauer A.M."/>
            <person name="Elias D.A."/>
            <person name="Hazen T.C."/>
            <person name="Chakraborty R."/>
        </authorList>
    </citation>
    <scope>NUCLEOTIDE SEQUENCE [LARGE SCALE GENOMIC DNA]</scope>
    <source>
        <strain evidence="2 3">PCS</strain>
    </source>
</reference>
<evidence type="ECO:0000313" key="2">
    <source>
        <dbReference type="EMBL" id="EMG36161.1"/>
    </source>
</evidence>
<proteinExistence type="predicted"/>
<dbReference type="PATRIC" id="fig|1262666.3.peg.3148"/>